<dbReference type="AlphaFoldDB" id="A0ABD3PRR7"/>
<gene>
    <name evidence="2" type="ORF">HJC23_009793</name>
</gene>
<proteinExistence type="predicted"/>
<dbReference type="EMBL" id="JABMIG020000124">
    <property type="protein sequence ID" value="KAL3790693.1"/>
    <property type="molecule type" value="Genomic_DNA"/>
</dbReference>
<dbReference type="Proteomes" id="UP001516023">
    <property type="component" value="Unassembled WGS sequence"/>
</dbReference>
<evidence type="ECO:0000313" key="2">
    <source>
        <dbReference type="EMBL" id="KAL3790693.1"/>
    </source>
</evidence>
<evidence type="ECO:0000256" key="1">
    <source>
        <dbReference type="SAM" id="MobiDB-lite"/>
    </source>
</evidence>
<organism evidence="2 3">
    <name type="scientific">Cyclotella cryptica</name>
    <dbReference type="NCBI Taxonomy" id="29204"/>
    <lineage>
        <taxon>Eukaryota</taxon>
        <taxon>Sar</taxon>
        <taxon>Stramenopiles</taxon>
        <taxon>Ochrophyta</taxon>
        <taxon>Bacillariophyta</taxon>
        <taxon>Coscinodiscophyceae</taxon>
        <taxon>Thalassiosirophycidae</taxon>
        <taxon>Stephanodiscales</taxon>
        <taxon>Stephanodiscaceae</taxon>
        <taxon>Cyclotella</taxon>
    </lineage>
</organism>
<comment type="caution">
    <text evidence="2">The sequence shown here is derived from an EMBL/GenBank/DDBJ whole genome shotgun (WGS) entry which is preliminary data.</text>
</comment>
<feature type="region of interest" description="Disordered" evidence="1">
    <location>
        <begin position="110"/>
        <end position="134"/>
    </location>
</feature>
<accession>A0ABD3PRR7</accession>
<sequence>MTQCSEKSFSCSKNKREDLMGGREKMTNVKQSLASKRAKKHCSYLHNMITISVIVLSLTCLCLQSPTAMAFSSAVAGRRTSLRCSRSSFVQQLMNASEQGNSQSCQLQMTSSDFEGGQGNKPHDKASPSLNQNFHRTGRKRALLRKYSKAIVLSTTLIYGPMASAPFARRSFIGSTNAHAAASTTSLVSSSGSAYNFQDFKDVKKKLSLAPGANVQAYEEILERVAVEGDDALQGMKPGEMEAALTIGEML</sequence>
<reference evidence="2 3" key="1">
    <citation type="journal article" date="2020" name="G3 (Bethesda)">
        <title>Improved Reference Genome for Cyclotella cryptica CCMP332, a Model for Cell Wall Morphogenesis, Salinity Adaptation, and Lipid Production in Diatoms (Bacillariophyta).</title>
        <authorList>
            <person name="Roberts W.R."/>
            <person name="Downey K.M."/>
            <person name="Ruck E.C."/>
            <person name="Traller J.C."/>
            <person name="Alverson A.J."/>
        </authorList>
    </citation>
    <scope>NUCLEOTIDE SEQUENCE [LARGE SCALE GENOMIC DNA]</scope>
    <source>
        <strain evidence="2 3">CCMP332</strain>
    </source>
</reference>
<name>A0ABD3PRR7_9STRA</name>
<evidence type="ECO:0000313" key="3">
    <source>
        <dbReference type="Proteomes" id="UP001516023"/>
    </source>
</evidence>
<protein>
    <submittedName>
        <fullName evidence="2">Uncharacterized protein</fullName>
    </submittedName>
</protein>
<keyword evidence="3" id="KW-1185">Reference proteome</keyword>